<protein>
    <submittedName>
        <fullName evidence="8">Acyl-CoA dehydrogenase</fullName>
    </submittedName>
</protein>
<dbReference type="SUPFAM" id="SSF47203">
    <property type="entry name" value="Acyl-CoA dehydrogenase C-terminal domain-like"/>
    <property type="match status" value="1"/>
</dbReference>
<accession>A0ABY4ZXF5</accession>
<feature type="domain" description="Acyl-CoA dehydrogenase/oxidase C-terminal" evidence="6">
    <location>
        <begin position="198"/>
        <end position="312"/>
    </location>
</feature>
<reference evidence="8 9" key="1">
    <citation type="submission" date="2022-04" db="EMBL/GenBank/DDBJ databases">
        <title>Genome sequence of soybean root-associated Caulobacter segnis RL271.</title>
        <authorList>
            <person name="Longley R."/>
            <person name="Bonito G."/>
            <person name="Trigodet F."/>
            <person name="Crosson S."/>
            <person name="Fiebig A."/>
        </authorList>
    </citation>
    <scope>NUCLEOTIDE SEQUENCE [LARGE SCALE GENOMIC DNA]</scope>
    <source>
        <strain evidence="8 9">RL271</strain>
    </source>
</reference>
<dbReference type="Pfam" id="PF02771">
    <property type="entry name" value="Acyl-CoA_dh_N"/>
    <property type="match status" value="1"/>
</dbReference>
<dbReference type="Pfam" id="PF00441">
    <property type="entry name" value="Acyl-CoA_dh_1"/>
    <property type="match status" value="1"/>
</dbReference>
<evidence type="ECO:0000256" key="4">
    <source>
        <dbReference type="ARBA" id="ARBA00022827"/>
    </source>
</evidence>
<proteinExistence type="inferred from homology"/>
<dbReference type="Proteomes" id="UP001057520">
    <property type="component" value="Chromosome"/>
</dbReference>
<comment type="cofactor">
    <cofactor evidence="1">
        <name>FAD</name>
        <dbReference type="ChEBI" id="CHEBI:57692"/>
    </cofactor>
</comment>
<dbReference type="InterPro" id="IPR046373">
    <property type="entry name" value="Acyl-CoA_Oxase/DH_mid-dom_sf"/>
</dbReference>
<name>A0ABY4ZXF5_9CAUL</name>
<evidence type="ECO:0000313" key="8">
    <source>
        <dbReference type="EMBL" id="USQ97383.1"/>
    </source>
</evidence>
<dbReference type="InterPro" id="IPR036250">
    <property type="entry name" value="AcylCo_DH-like_C"/>
</dbReference>
<dbReference type="InterPro" id="IPR009075">
    <property type="entry name" value="AcylCo_DH/oxidase_C"/>
</dbReference>
<keyword evidence="3" id="KW-0285">Flavoprotein</keyword>
<comment type="similarity">
    <text evidence="2">Belongs to the acyl-CoA dehydrogenase family.</text>
</comment>
<evidence type="ECO:0000256" key="2">
    <source>
        <dbReference type="ARBA" id="ARBA00009347"/>
    </source>
</evidence>
<keyword evidence="5" id="KW-0560">Oxidoreductase</keyword>
<sequence length="334" mass="35277">MSFDHVQLKDALLGRLSSVGQSEAWRELHAAGVTGLRIPETQGGLGLAFADAEPALEALGELCLPTPFLETGIIAAGLMARTPTAQGDALLGNMVRDGVVVAIAGLETSDRITATPDGDVWRLRGEAKVVVDALSARTLLVVADAGVFLVDPRAAGLSIRPVATIDGRMAADVTFAGAEAASPITADLDLVRDEAVAAICVEAAGLMRRLVRDTVDYARQRRQFDQPLGGFQVVRHRLVDMNIQARRAKAIARRAVLVIEGDPIVRSRLVSAAKVTICRAGRFVGQNAVQLHGGMGMTEELPVGRCFKRLTVIEGQLGGADHHLTRFSVTGAAA</sequence>
<evidence type="ECO:0000313" key="9">
    <source>
        <dbReference type="Proteomes" id="UP001057520"/>
    </source>
</evidence>
<evidence type="ECO:0000259" key="6">
    <source>
        <dbReference type="Pfam" id="PF00441"/>
    </source>
</evidence>
<gene>
    <name evidence="8" type="ORF">MZV50_07535</name>
</gene>
<dbReference type="Gene3D" id="1.20.140.10">
    <property type="entry name" value="Butyryl-CoA Dehydrogenase, subunit A, domain 3"/>
    <property type="match status" value="1"/>
</dbReference>
<dbReference type="CDD" id="cd00567">
    <property type="entry name" value="ACAD"/>
    <property type="match status" value="1"/>
</dbReference>
<dbReference type="EMBL" id="CP096040">
    <property type="protein sequence ID" value="USQ97383.1"/>
    <property type="molecule type" value="Genomic_DNA"/>
</dbReference>
<dbReference type="SUPFAM" id="SSF56645">
    <property type="entry name" value="Acyl-CoA dehydrogenase NM domain-like"/>
    <property type="match status" value="1"/>
</dbReference>
<keyword evidence="9" id="KW-1185">Reference proteome</keyword>
<dbReference type="InterPro" id="IPR037069">
    <property type="entry name" value="AcylCoA_DH/ox_N_sf"/>
</dbReference>
<evidence type="ECO:0000256" key="1">
    <source>
        <dbReference type="ARBA" id="ARBA00001974"/>
    </source>
</evidence>
<evidence type="ECO:0000259" key="7">
    <source>
        <dbReference type="Pfam" id="PF02771"/>
    </source>
</evidence>
<dbReference type="Gene3D" id="1.10.540.10">
    <property type="entry name" value="Acyl-CoA dehydrogenase/oxidase, N-terminal domain"/>
    <property type="match status" value="1"/>
</dbReference>
<dbReference type="InterPro" id="IPR009100">
    <property type="entry name" value="AcylCoA_DH/oxidase_NM_dom_sf"/>
</dbReference>
<dbReference type="PANTHER" id="PTHR43884">
    <property type="entry name" value="ACYL-COA DEHYDROGENASE"/>
    <property type="match status" value="1"/>
</dbReference>
<organism evidence="8 9">
    <name type="scientific">Caulobacter segnis</name>
    <dbReference type="NCBI Taxonomy" id="88688"/>
    <lineage>
        <taxon>Bacteria</taxon>
        <taxon>Pseudomonadati</taxon>
        <taxon>Pseudomonadota</taxon>
        <taxon>Alphaproteobacteria</taxon>
        <taxon>Caulobacterales</taxon>
        <taxon>Caulobacteraceae</taxon>
        <taxon>Caulobacter</taxon>
    </lineage>
</organism>
<feature type="domain" description="Acyl-CoA dehydrogenase/oxidase N-terminal" evidence="7">
    <location>
        <begin position="22"/>
        <end position="94"/>
    </location>
</feature>
<dbReference type="Gene3D" id="2.40.110.10">
    <property type="entry name" value="Butyryl-CoA Dehydrogenase, subunit A, domain 2"/>
    <property type="match status" value="1"/>
</dbReference>
<evidence type="ECO:0000256" key="3">
    <source>
        <dbReference type="ARBA" id="ARBA00022630"/>
    </source>
</evidence>
<evidence type="ECO:0000256" key="5">
    <source>
        <dbReference type="ARBA" id="ARBA00023002"/>
    </source>
</evidence>
<dbReference type="InterPro" id="IPR013786">
    <property type="entry name" value="AcylCoA_DH/ox_N"/>
</dbReference>
<keyword evidence="4" id="KW-0274">FAD</keyword>
<dbReference type="PANTHER" id="PTHR43884:SF20">
    <property type="entry name" value="ACYL-COA DEHYDROGENASE FADE28"/>
    <property type="match status" value="1"/>
</dbReference>